<protein>
    <submittedName>
        <fullName evidence="1">Uncharacterized protein</fullName>
    </submittedName>
</protein>
<reference evidence="1 2" key="1">
    <citation type="submission" date="2018-02" db="EMBL/GenBank/DDBJ databases">
        <title>The genomes of Aspergillus section Nigri reveals drivers in fungal speciation.</title>
        <authorList>
            <consortium name="DOE Joint Genome Institute"/>
            <person name="Vesth T.C."/>
            <person name="Nybo J."/>
            <person name="Theobald S."/>
            <person name="Brandl J."/>
            <person name="Frisvad J.C."/>
            <person name="Nielsen K.F."/>
            <person name="Lyhne E.K."/>
            <person name="Kogle M.E."/>
            <person name="Kuo A."/>
            <person name="Riley R."/>
            <person name="Clum A."/>
            <person name="Nolan M."/>
            <person name="Lipzen A."/>
            <person name="Salamov A."/>
            <person name="Henrissat B."/>
            <person name="Wiebenga A."/>
            <person name="De vries R.P."/>
            <person name="Grigoriev I.V."/>
            <person name="Mortensen U.H."/>
            <person name="Andersen M.R."/>
            <person name="Baker S.E."/>
        </authorList>
    </citation>
    <scope>NUCLEOTIDE SEQUENCE [LARGE SCALE GENOMIC DNA]</scope>
    <source>
        <strain evidence="1 2">CBS 112811</strain>
    </source>
</reference>
<accession>A0A8G1QU26</accession>
<dbReference type="GeneID" id="37165968"/>
<evidence type="ECO:0000313" key="1">
    <source>
        <dbReference type="EMBL" id="RAH52589.1"/>
    </source>
</evidence>
<dbReference type="AlphaFoldDB" id="A0A8G1QU26"/>
<evidence type="ECO:0000313" key="2">
    <source>
        <dbReference type="Proteomes" id="UP000249526"/>
    </source>
</evidence>
<dbReference type="Proteomes" id="UP000249526">
    <property type="component" value="Unassembled WGS sequence"/>
</dbReference>
<gene>
    <name evidence="1" type="ORF">BO85DRAFT_472589</name>
</gene>
<proteinExistence type="predicted"/>
<dbReference type="EMBL" id="KZ825083">
    <property type="protein sequence ID" value="RAH52589.1"/>
    <property type="molecule type" value="Genomic_DNA"/>
</dbReference>
<name>A0A8G1QU26_9EURO</name>
<sequence length="236" mass="25811">MSLDKNSSTASMSRKDDTRIHTDNLWVSHATVGSGLGAVDASGILSIHIPRMKITSPSHSRPFFLETRWHCPLPSRLGLVDLLPDHPRSTVNEIDGPLPVVWKAADQGELWNFARPVILTGADSSQLTCWSHGKSIATSLGADQLRSNHDTLGMEHSEKQNAAKVHPYLPDFFEPKAGMPVRYRAPSLQRVVEFVEVGHGVDGFFPGGFLCPRTHFLRHLSTGLGLLPALAGQSLK</sequence>
<keyword evidence="2" id="KW-1185">Reference proteome</keyword>
<dbReference type="RefSeq" id="XP_025510511.1">
    <property type="nucleotide sequence ID" value="XM_025662566.1"/>
</dbReference>
<organism evidence="1 2">
    <name type="scientific">Aspergillus piperis CBS 112811</name>
    <dbReference type="NCBI Taxonomy" id="1448313"/>
    <lineage>
        <taxon>Eukaryota</taxon>
        <taxon>Fungi</taxon>
        <taxon>Dikarya</taxon>
        <taxon>Ascomycota</taxon>
        <taxon>Pezizomycotina</taxon>
        <taxon>Eurotiomycetes</taxon>
        <taxon>Eurotiomycetidae</taxon>
        <taxon>Eurotiales</taxon>
        <taxon>Aspergillaceae</taxon>
        <taxon>Aspergillus</taxon>
        <taxon>Aspergillus subgen. Circumdati</taxon>
    </lineage>
</organism>